<organism evidence="1 2">
    <name type="scientific">Sorghum bicolor</name>
    <name type="common">Sorghum</name>
    <name type="synonym">Sorghum vulgare</name>
    <dbReference type="NCBI Taxonomy" id="4558"/>
    <lineage>
        <taxon>Eukaryota</taxon>
        <taxon>Viridiplantae</taxon>
        <taxon>Streptophyta</taxon>
        <taxon>Embryophyta</taxon>
        <taxon>Tracheophyta</taxon>
        <taxon>Spermatophyta</taxon>
        <taxon>Magnoliopsida</taxon>
        <taxon>Liliopsida</taxon>
        <taxon>Poales</taxon>
        <taxon>Poaceae</taxon>
        <taxon>PACMAD clade</taxon>
        <taxon>Panicoideae</taxon>
        <taxon>Andropogonodae</taxon>
        <taxon>Andropogoneae</taxon>
        <taxon>Sorghinae</taxon>
        <taxon>Sorghum</taxon>
    </lineage>
</organism>
<comment type="caution">
    <text evidence="1">The sequence shown here is derived from an EMBL/GenBank/DDBJ whole genome shotgun (WGS) entry which is preliminary data.</text>
</comment>
<evidence type="ECO:0000313" key="1">
    <source>
        <dbReference type="EMBL" id="KAG0519163.1"/>
    </source>
</evidence>
<gene>
    <name evidence="1" type="ORF">BDA96_09G240600</name>
</gene>
<proteinExistence type="predicted"/>
<sequence>MVYLDDGEDNVYLSSYRFFWFALWMSDAAHTCKTNSSVAGPCQILGEITDATRTIFSHFQSNRVLSPYI</sequence>
<dbReference type="AlphaFoldDB" id="A0A921U5L1"/>
<name>A0A921U5L1_SORBI</name>
<protein>
    <submittedName>
        <fullName evidence="1">Uncharacterized protein</fullName>
    </submittedName>
</protein>
<evidence type="ECO:0000313" key="2">
    <source>
        <dbReference type="Proteomes" id="UP000807115"/>
    </source>
</evidence>
<reference evidence="1" key="1">
    <citation type="journal article" date="2019" name="BMC Genomics">
        <title>A new reference genome for Sorghum bicolor reveals high levels of sequence similarity between sweet and grain genotypes: implications for the genetics of sugar metabolism.</title>
        <authorList>
            <person name="Cooper E.A."/>
            <person name="Brenton Z.W."/>
            <person name="Flinn B.S."/>
            <person name="Jenkins J."/>
            <person name="Shu S."/>
            <person name="Flowers D."/>
            <person name="Luo F."/>
            <person name="Wang Y."/>
            <person name="Xia P."/>
            <person name="Barry K."/>
            <person name="Daum C."/>
            <person name="Lipzen A."/>
            <person name="Yoshinaga Y."/>
            <person name="Schmutz J."/>
            <person name="Saski C."/>
            <person name="Vermerris W."/>
            <person name="Kresovich S."/>
        </authorList>
    </citation>
    <scope>NUCLEOTIDE SEQUENCE</scope>
</reference>
<dbReference type="EMBL" id="CM027688">
    <property type="protein sequence ID" value="KAG0519163.1"/>
    <property type="molecule type" value="Genomic_DNA"/>
</dbReference>
<accession>A0A921U5L1</accession>
<reference evidence="1" key="2">
    <citation type="submission" date="2020-10" db="EMBL/GenBank/DDBJ databases">
        <authorList>
            <person name="Cooper E.A."/>
            <person name="Brenton Z.W."/>
            <person name="Flinn B.S."/>
            <person name="Jenkins J."/>
            <person name="Shu S."/>
            <person name="Flowers D."/>
            <person name="Luo F."/>
            <person name="Wang Y."/>
            <person name="Xia P."/>
            <person name="Barry K."/>
            <person name="Daum C."/>
            <person name="Lipzen A."/>
            <person name="Yoshinaga Y."/>
            <person name="Schmutz J."/>
            <person name="Saski C."/>
            <person name="Vermerris W."/>
            <person name="Kresovich S."/>
        </authorList>
    </citation>
    <scope>NUCLEOTIDE SEQUENCE</scope>
</reference>
<dbReference type="Proteomes" id="UP000807115">
    <property type="component" value="Chromosome 9"/>
</dbReference>